<evidence type="ECO:0000256" key="7">
    <source>
        <dbReference type="SAM" id="Phobius"/>
    </source>
</evidence>
<feature type="transmembrane region" description="Helical" evidence="7">
    <location>
        <begin position="83"/>
        <end position="104"/>
    </location>
</feature>
<evidence type="ECO:0000259" key="8">
    <source>
        <dbReference type="Pfam" id="PF02397"/>
    </source>
</evidence>
<dbReference type="Proteomes" id="UP001204615">
    <property type="component" value="Unassembled WGS sequence"/>
</dbReference>
<evidence type="ECO:0000313" key="10">
    <source>
        <dbReference type="Proteomes" id="UP001204615"/>
    </source>
</evidence>
<keyword evidence="5 7" id="KW-1133">Transmembrane helix</keyword>
<evidence type="ECO:0000256" key="1">
    <source>
        <dbReference type="ARBA" id="ARBA00004141"/>
    </source>
</evidence>
<feature type="transmembrane region" description="Helical" evidence="7">
    <location>
        <begin position="52"/>
        <end position="71"/>
    </location>
</feature>
<feature type="transmembrane region" description="Helical" evidence="7">
    <location>
        <begin position="110"/>
        <end position="132"/>
    </location>
</feature>
<dbReference type="InterPro" id="IPR003362">
    <property type="entry name" value="Bact_transf"/>
</dbReference>
<comment type="caution">
    <text evidence="9">The sequence shown here is derived from an EMBL/GenBank/DDBJ whole genome shotgun (WGS) entry which is preliminary data.</text>
</comment>
<gene>
    <name evidence="9" type="ORF">NC595_04615</name>
</gene>
<dbReference type="Pfam" id="PF02397">
    <property type="entry name" value="Bac_transf"/>
    <property type="match status" value="1"/>
</dbReference>
<keyword evidence="3" id="KW-0808">Transferase</keyword>
<dbReference type="PANTHER" id="PTHR30576:SF0">
    <property type="entry name" value="UNDECAPRENYL-PHOSPHATE N-ACETYLGALACTOSAMINYL 1-PHOSPHATE TRANSFERASE-RELATED"/>
    <property type="match status" value="1"/>
</dbReference>
<evidence type="ECO:0000256" key="2">
    <source>
        <dbReference type="ARBA" id="ARBA00006464"/>
    </source>
</evidence>
<comment type="similarity">
    <text evidence="2">Belongs to the bacterial sugar transferase family.</text>
</comment>
<dbReference type="Pfam" id="PF13727">
    <property type="entry name" value="CoA_binding_3"/>
    <property type="match status" value="1"/>
</dbReference>
<organism evidence="9 10">
    <name type="scientific">Dyella lutea</name>
    <dbReference type="NCBI Taxonomy" id="2950441"/>
    <lineage>
        <taxon>Bacteria</taxon>
        <taxon>Pseudomonadati</taxon>
        <taxon>Pseudomonadota</taxon>
        <taxon>Gammaproteobacteria</taxon>
        <taxon>Lysobacterales</taxon>
        <taxon>Rhodanobacteraceae</taxon>
        <taxon>Dyella</taxon>
    </lineage>
</organism>
<dbReference type="EMBL" id="JAMZEK010000001">
    <property type="protein sequence ID" value="MCP1373337.1"/>
    <property type="molecule type" value="Genomic_DNA"/>
</dbReference>
<dbReference type="NCBIfam" id="TIGR03025">
    <property type="entry name" value="EPS_sugtrans"/>
    <property type="match status" value="1"/>
</dbReference>
<accession>A0ABT1FAL4</accession>
<evidence type="ECO:0000256" key="4">
    <source>
        <dbReference type="ARBA" id="ARBA00022692"/>
    </source>
</evidence>
<evidence type="ECO:0000313" key="9">
    <source>
        <dbReference type="EMBL" id="MCP1373337.1"/>
    </source>
</evidence>
<feature type="transmembrane region" description="Helical" evidence="7">
    <location>
        <begin position="280"/>
        <end position="301"/>
    </location>
</feature>
<keyword evidence="4 7" id="KW-0812">Transmembrane</keyword>
<keyword evidence="6 7" id="KW-0472">Membrane</keyword>
<evidence type="ECO:0000256" key="6">
    <source>
        <dbReference type="ARBA" id="ARBA00023136"/>
    </source>
</evidence>
<dbReference type="NCBIfam" id="TIGR03013">
    <property type="entry name" value="EpsB_2"/>
    <property type="match status" value="1"/>
</dbReference>
<feature type="transmembrane region" description="Helical" evidence="7">
    <location>
        <begin position="12"/>
        <end position="32"/>
    </location>
</feature>
<evidence type="ECO:0000256" key="5">
    <source>
        <dbReference type="ARBA" id="ARBA00022989"/>
    </source>
</evidence>
<dbReference type="InterPro" id="IPR017475">
    <property type="entry name" value="EPS_sugar_tfrase"/>
</dbReference>
<dbReference type="InterPro" id="IPR017464">
    <property type="entry name" value="Sugar_tfrase_EpsB_2"/>
</dbReference>
<protein>
    <submittedName>
        <fullName evidence="9">TIGR03013 family PEP-CTERM/XrtA system glycosyltransferase</fullName>
    </submittedName>
</protein>
<proteinExistence type="inferred from homology"/>
<feature type="domain" description="Bacterial sugar transferase" evidence="8">
    <location>
        <begin position="275"/>
        <end position="460"/>
    </location>
</feature>
<reference evidence="9 10" key="1">
    <citation type="submission" date="2022-06" db="EMBL/GenBank/DDBJ databases">
        <title>Dyella sp. Sa strain:Sa Genome sequencing.</title>
        <authorList>
            <person name="Park S."/>
        </authorList>
    </citation>
    <scope>NUCLEOTIDE SEQUENCE [LARGE SCALE GENOMIC DNA]</scope>
    <source>
        <strain evidence="9 10">Sa</strain>
    </source>
</reference>
<dbReference type="PANTHER" id="PTHR30576">
    <property type="entry name" value="COLANIC BIOSYNTHESIS UDP-GLUCOSE LIPID CARRIER TRANSFERASE"/>
    <property type="match status" value="1"/>
</dbReference>
<keyword evidence="10" id="KW-1185">Reference proteome</keyword>
<evidence type="ECO:0000256" key="3">
    <source>
        <dbReference type="ARBA" id="ARBA00022679"/>
    </source>
</evidence>
<comment type="subcellular location">
    <subcellularLocation>
        <location evidence="1">Membrane</location>
        <topology evidence="1">Multi-pass membrane protein</topology>
    </subcellularLocation>
</comment>
<sequence length="466" mass="53011">MFRSSKNSGLRWLLLLAVIELLLLSVSLYVAARLRYPGAPEDLARFTRSLMLRSLVFAAVLMLGLAALGQYQLNMRTSWFGLLARQAVGFCFGAVMLVVLYYVFPQAYVGRGVFGIGLAVGFALVTGFRLVFQHLTEVEGLKRRILILGAGQRAAEVHSRMRRRSDRRGFIVVGFLPRASEEVCVPAEHLLDPQHTLLQWVNERQVDEVVVGVEDRRGNLPMTDLLELRQIGVEVTDLTTFVEREAGRVQLSFTDPSWLVFSGGFDSTPLRRFSKRCFDLFAAVVVLLLTWPFMLLTALAIRMESGPGQPILYRQERVGARGKTFWLTKFRSMATDAERDGVARWASKNDDRVTRVGRFIRKTRLDELPQLWNVVKGDMSFIGPRPERPQFVADLSRKIRYYEVRHCLKPGLAGWAQLRYPYGASDEDAAEKLKYDLYYVKNHNLLFDLLILIQTVEVVLFGRGAR</sequence>
<dbReference type="RefSeq" id="WP_253565083.1">
    <property type="nucleotide sequence ID" value="NZ_JAMZEK010000001.1"/>
</dbReference>
<name>A0ABT1FAL4_9GAMM</name>